<dbReference type="AlphaFoldDB" id="A0A7X3FRC2"/>
<dbReference type="InterPro" id="IPR027417">
    <property type="entry name" value="P-loop_NTPase"/>
</dbReference>
<keyword evidence="2" id="KW-1185">Reference proteome</keyword>
<name>A0A7X3FRC2_9HYPH</name>
<dbReference type="SUPFAM" id="SSF52540">
    <property type="entry name" value="P-loop containing nucleoside triphosphate hydrolases"/>
    <property type="match status" value="1"/>
</dbReference>
<dbReference type="Proteomes" id="UP000438106">
    <property type="component" value="Unassembled WGS sequence"/>
</dbReference>
<sequence length="259" mass="28723">MSKKVQERIAGKMIFALSQKGGCGKSFVVRSFVQWGRHEGWPIAAYDGDSGVGTTYRALGTRENGRLLDVQDPLVGAGRYSLRHDLQRQELVNTMATKAPSIFHDLPGGSAYDLLKVQDEGLSDFSNLLRVMDMCGYSLTLLHLLTEEISTTHSVAQYLDAFGSSARHIAVLNRAFQDKGGGFASWEGSRTRKRLQDIGGKEIFLPALKPQVRDKLDALHLPITAGFLEGGLTIDESGHLLRFTRELAEQLKLIEDWIY</sequence>
<comment type="caution">
    <text evidence="1">The sequence shown here is derived from an EMBL/GenBank/DDBJ whole genome shotgun (WGS) entry which is preliminary data.</text>
</comment>
<dbReference type="RefSeq" id="WP_157289390.1">
    <property type="nucleotide sequence ID" value="NZ_WQRF01000001.1"/>
</dbReference>
<reference evidence="1 2" key="1">
    <citation type="submission" date="2019-12" db="EMBL/GenBank/DDBJ databases">
        <title>Devosia maris sp. nov., isolated from the deep seawater.</title>
        <authorList>
            <person name="Liu Y."/>
        </authorList>
    </citation>
    <scope>NUCLEOTIDE SEQUENCE [LARGE SCALE GENOMIC DNA]</scope>
    <source>
        <strain evidence="1 2">L53-10-65</strain>
    </source>
</reference>
<gene>
    <name evidence="1" type="ORF">GO014_05430</name>
</gene>
<organism evidence="1 2">
    <name type="scientific">Devosia marina</name>
    <dbReference type="NCBI Taxonomy" id="2683198"/>
    <lineage>
        <taxon>Bacteria</taxon>
        <taxon>Pseudomonadati</taxon>
        <taxon>Pseudomonadota</taxon>
        <taxon>Alphaproteobacteria</taxon>
        <taxon>Hyphomicrobiales</taxon>
        <taxon>Devosiaceae</taxon>
        <taxon>Devosia</taxon>
    </lineage>
</organism>
<evidence type="ECO:0000313" key="2">
    <source>
        <dbReference type="Proteomes" id="UP000438106"/>
    </source>
</evidence>
<proteinExistence type="predicted"/>
<dbReference type="EMBL" id="WQRF01000001">
    <property type="protein sequence ID" value="MVS98460.1"/>
    <property type="molecule type" value="Genomic_DNA"/>
</dbReference>
<protein>
    <recommendedName>
        <fullName evidence="3">CobQ/CobB/MinD/ParA nucleotide binding domain-containing protein</fullName>
    </recommendedName>
</protein>
<accession>A0A7X3FRC2</accession>
<evidence type="ECO:0008006" key="3">
    <source>
        <dbReference type="Google" id="ProtNLM"/>
    </source>
</evidence>
<evidence type="ECO:0000313" key="1">
    <source>
        <dbReference type="EMBL" id="MVS98460.1"/>
    </source>
</evidence>